<proteinExistence type="predicted"/>
<evidence type="ECO:0000313" key="2">
    <source>
        <dbReference type="Proteomes" id="UP001209257"/>
    </source>
</evidence>
<protein>
    <recommendedName>
        <fullName evidence="3">HTH cro/C1-type domain-containing protein</fullName>
    </recommendedName>
</protein>
<dbReference type="Proteomes" id="UP001209257">
    <property type="component" value="Unassembled WGS sequence"/>
</dbReference>
<accession>A0ABT2VPG4</accession>
<keyword evidence="2" id="KW-1185">Reference proteome</keyword>
<comment type="caution">
    <text evidence="1">The sequence shown here is derived from an EMBL/GenBank/DDBJ whole genome shotgun (WGS) entry which is preliminary data.</text>
</comment>
<evidence type="ECO:0000313" key="1">
    <source>
        <dbReference type="EMBL" id="MCU7554783.1"/>
    </source>
</evidence>
<dbReference type="RefSeq" id="WP_262993738.1">
    <property type="nucleotide sequence ID" value="NZ_JAOTJC010000007.1"/>
</dbReference>
<dbReference type="EMBL" id="JAOTJC010000007">
    <property type="protein sequence ID" value="MCU7554783.1"/>
    <property type="molecule type" value="Genomic_DNA"/>
</dbReference>
<gene>
    <name evidence="1" type="ORF">OCL06_09240</name>
</gene>
<evidence type="ECO:0008006" key="3">
    <source>
        <dbReference type="Google" id="ProtNLM"/>
    </source>
</evidence>
<name>A0ABT2VPG4_9ALTE</name>
<organism evidence="1 2">
    <name type="scientific">Alteromonas salexigens</name>
    <dbReference type="NCBI Taxonomy" id="2982530"/>
    <lineage>
        <taxon>Bacteria</taxon>
        <taxon>Pseudomonadati</taxon>
        <taxon>Pseudomonadota</taxon>
        <taxon>Gammaproteobacteria</taxon>
        <taxon>Alteromonadales</taxon>
        <taxon>Alteromonadaceae</taxon>
        <taxon>Alteromonas/Salinimonas group</taxon>
        <taxon>Alteromonas</taxon>
    </lineage>
</organism>
<reference evidence="2" key="1">
    <citation type="submission" date="2023-07" db="EMBL/GenBank/DDBJ databases">
        <title>Study on multiphase classification of strain Alteromonas salexigens isolated from the Yellow Sea.</title>
        <authorList>
            <person name="Sun L."/>
        </authorList>
    </citation>
    <scope>NUCLEOTIDE SEQUENCE [LARGE SCALE GENOMIC DNA]</scope>
    <source>
        <strain evidence="2">ASW11-19</strain>
    </source>
</reference>
<sequence>MKNKMLKQMEERISQAARLHCKERRLTYSKLQKEIEVRAKSYLPKFEFQRPTILSDLANGKRRLNLEEALVMSKALGFENEFFESWIDNEVPYPLNIHWKKSFRNWVDKIDKEKINQLETNSHSKHKSYGYYFEMDHGALFEIPHGDLTSENPYFKEVDKKRKTQARCTAADFERHMLSGGRTRAICIRKDKNGKLKKQHNMYSINTKGVRSLIKRELRGKKLKEEVIWSKSH</sequence>